<gene>
    <name evidence="8" type="primary">atpH</name>
    <name evidence="9" type="ORF">HQN59_00180</name>
</gene>
<evidence type="ECO:0000256" key="8">
    <source>
        <dbReference type="HAMAP-Rule" id="MF_01416"/>
    </source>
</evidence>
<comment type="function">
    <text evidence="8">This protein is part of the stalk that links CF(0) to CF(1). It either transmits conformational changes from CF(0) to CF(1) or is implicated in proton conduction.</text>
</comment>
<dbReference type="InterPro" id="IPR026015">
    <property type="entry name" value="ATP_synth_OSCP/delta_N_sf"/>
</dbReference>
<dbReference type="Proteomes" id="UP000529637">
    <property type="component" value="Unassembled WGS sequence"/>
</dbReference>
<evidence type="ECO:0000256" key="3">
    <source>
        <dbReference type="ARBA" id="ARBA00022781"/>
    </source>
</evidence>
<name>A0A7Y6NJ77_9BURK</name>
<evidence type="ECO:0000256" key="2">
    <source>
        <dbReference type="ARBA" id="ARBA00022448"/>
    </source>
</evidence>
<evidence type="ECO:0000256" key="6">
    <source>
        <dbReference type="ARBA" id="ARBA00023196"/>
    </source>
</evidence>
<comment type="caution">
    <text evidence="9">The sequence shown here is derived from an EMBL/GenBank/DDBJ whole genome shotgun (WGS) entry which is preliminary data.</text>
</comment>
<proteinExistence type="inferred from homology"/>
<dbReference type="GO" id="GO:0046933">
    <property type="term" value="F:proton-transporting ATP synthase activity, rotational mechanism"/>
    <property type="evidence" value="ECO:0007669"/>
    <property type="project" value="UniProtKB-UniRule"/>
</dbReference>
<dbReference type="NCBIfam" id="NF004402">
    <property type="entry name" value="PRK05758.2-2"/>
    <property type="match status" value="1"/>
</dbReference>
<organism evidence="9 10">
    <name type="scientific">Piscinibacter koreensis</name>
    <dbReference type="NCBI Taxonomy" id="2742824"/>
    <lineage>
        <taxon>Bacteria</taxon>
        <taxon>Pseudomonadati</taxon>
        <taxon>Pseudomonadota</taxon>
        <taxon>Betaproteobacteria</taxon>
        <taxon>Burkholderiales</taxon>
        <taxon>Sphaerotilaceae</taxon>
        <taxon>Piscinibacter</taxon>
    </lineage>
</organism>
<keyword evidence="8" id="KW-1003">Cell membrane</keyword>
<dbReference type="GO" id="GO:0005886">
    <property type="term" value="C:plasma membrane"/>
    <property type="evidence" value="ECO:0007669"/>
    <property type="project" value="UniProtKB-SubCell"/>
</dbReference>
<evidence type="ECO:0000256" key="5">
    <source>
        <dbReference type="ARBA" id="ARBA00023136"/>
    </source>
</evidence>
<reference evidence="9 10" key="1">
    <citation type="submission" date="2020-06" db="EMBL/GenBank/DDBJ databases">
        <title>Schlegella sp. ID0723 isolated from air conditioner.</title>
        <authorList>
            <person name="Kim D.Y."/>
            <person name="Kim D.-U."/>
        </authorList>
    </citation>
    <scope>NUCLEOTIDE SEQUENCE [LARGE SCALE GENOMIC DNA]</scope>
    <source>
        <strain evidence="9 10">ID0723</strain>
    </source>
</reference>
<dbReference type="Gene3D" id="1.10.520.20">
    <property type="entry name" value="N-terminal domain of the delta subunit of the F1F0-ATP synthase"/>
    <property type="match status" value="1"/>
</dbReference>
<dbReference type="PRINTS" id="PR00125">
    <property type="entry name" value="ATPASEDELTA"/>
</dbReference>
<dbReference type="InterPro" id="IPR000711">
    <property type="entry name" value="ATPase_OSCP/dsu"/>
</dbReference>
<protein>
    <recommendedName>
        <fullName evidence="8">ATP synthase subunit delta</fullName>
    </recommendedName>
    <alternativeName>
        <fullName evidence="8">ATP synthase F(1) sector subunit delta</fullName>
    </alternativeName>
    <alternativeName>
        <fullName evidence="8">F-type ATPase subunit delta</fullName>
        <shortName evidence="8">F-ATPase subunit delta</shortName>
    </alternativeName>
</protein>
<evidence type="ECO:0000256" key="4">
    <source>
        <dbReference type="ARBA" id="ARBA00023065"/>
    </source>
</evidence>
<dbReference type="NCBIfam" id="TIGR01145">
    <property type="entry name" value="ATP_synt_delta"/>
    <property type="match status" value="1"/>
</dbReference>
<evidence type="ECO:0000256" key="1">
    <source>
        <dbReference type="ARBA" id="ARBA00004370"/>
    </source>
</evidence>
<dbReference type="PANTHER" id="PTHR11910">
    <property type="entry name" value="ATP SYNTHASE DELTA CHAIN"/>
    <property type="match status" value="1"/>
</dbReference>
<dbReference type="EMBL" id="JABWMJ010000001">
    <property type="protein sequence ID" value="NUZ04167.1"/>
    <property type="molecule type" value="Genomic_DNA"/>
</dbReference>
<dbReference type="HAMAP" id="MF_01416">
    <property type="entry name" value="ATP_synth_delta_bact"/>
    <property type="match status" value="1"/>
</dbReference>
<evidence type="ECO:0000313" key="10">
    <source>
        <dbReference type="Proteomes" id="UP000529637"/>
    </source>
</evidence>
<comment type="subcellular location">
    <subcellularLocation>
        <location evidence="8">Cell membrane</location>
        <topology evidence="8">Peripheral membrane protein</topology>
    </subcellularLocation>
    <subcellularLocation>
        <location evidence="1">Membrane</location>
    </subcellularLocation>
</comment>
<keyword evidence="2 8" id="KW-0813">Transport</keyword>
<evidence type="ECO:0000256" key="7">
    <source>
        <dbReference type="ARBA" id="ARBA00023310"/>
    </source>
</evidence>
<keyword evidence="4 8" id="KW-0406">Ion transport</keyword>
<dbReference type="GO" id="GO:0045259">
    <property type="term" value="C:proton-transporting ATP synthase complex"/>
    <property type="evidence" value="ECO:0007669"/>
    <property type="project" value="UniProtKB-KW"/>
</dbReference>
<dbReference type="AlphaFoldDB" id="A0A7Y6NJ77"/>
<keyword evidence="5 8" id="KW-0472">Membrane</keyword>
<keyword evidence="7 8" id="KW-0066">ATP synthesis</keyword>
<comment type="function">
    <text evidence="8">F(1)F(0) ATP synthase produces ATP from ADP in the presence of a proton or sodium gradient. F-type ATPases consist of two structural domains, F(1) containing the extramembraneous catalytic core and F(0) containing the membrane proton channel, linked together by a central stalk and a peripheral stalk. During catalysis, ATP synthesis in the catalytic domain of F(1) is coupled via a rotary mechanism of the central stalk subunits to proton translocation.</text>
</comment>
<accession>A0A7Y6NJ77</accession>
<sequence length="181" mass="19223">MAELATIARPYAEALMKASANGDGRALAREINALARIAGTPEMRQFADNPKVSVDQVVEVLTSVVNASSDGALSPAAGNLLRMVVENGRLPALGEIARQFEALVQDRSGTARAVVESAFPLDDAQLADVVQTMERRFGRRLDATVEVRPELIGGVRIVVGDEVLDTSIQARLAQMKAALTA</sequence>
<comment type="similarity">
    <text evidence="8">Belongs to the ATPase delta chain family.</text>
</comment>
<dbReference type="RefSeq" id="WP_176064900.1">
    <property type="nucleotide sequence ID" value="NZ_JABWMJ010000001.1"/>
</dbReference>
<evidence type="ECO:0000313" key="9">
    <source>
        <dbReference type="EMBL" id="NUZ04167.1"/>
    </source>
</evidence>
<keyword evidence="10" id="KW-1185">Reference proteome</keyword>
<keyword evidence="3 8" id="KW-0375">Hydrogen ion transport</keyword>
<dbReference type="SUPFAM" id="SSF47928">
    <property type="entry name" value="N-terminal domain of the delta subunit of the F1F0-ATP synthase"/>
    <property type="match status" value="1"/>
</dbReference>
<keyword evidence="6 8" id="KW-0139">CF(1)</keyword>
<dbReference type="Pfam" id="PF00213">
    <property type="entry name" value="OSCP"/>
    <property type="match status" value="1"/>
</dbReference>